<keyword evidence="1 4" id="KW-0378">Hydrolase</keyword>
<dbReference type="Pfam" id="PF07859">
    <property type="entry name" value="Abhydrolase_3"/>
    <property type="match status" value="1"/>
</dbReference>
<dbReference type="EMBL" id="KN880613">
    <property type="protein sequence ID" value="KIY64898.1"/>
    <property type="molecule type" value="Genomic_DNA"/>
</dbReference>
<sequence length="556" mass="62769">MIYDKTPDSEPYEHYSHLPYAKEPLKAFYVTQRLLTTVALVPCWTAYYGVLPRSARPRDSWTLKQLVYVNFTRRISKVTEVAGVTFNTRDPDSEPSPSTLKETRFEWAPPLHHDLREGVVNGITNSIPFKRVGVYIWPKERPKIDFEERPLVGLFMHGGGYCHMSAHETSRTSNIPRRLMREAPFAEIYNVEYRLLQHAPFPAVLIDAATAYAHILSVRPRARVILIGDSSGGNLVLALARWIRDQEKLVMPAGLLLLSPSCDASHAFPVIPTEYVPRPHADTDYLTDTPEPRALLQRTFLGFKHRPKHVGWKSFERDGEKQMDSYFKGFGIKRQGSALGLQHKPSDSVLPAINVQNTGSLPDITQQSSSSAASAASGSLSSTVASRQSKKQRKQLEKEWHQAEVDEEERHLQAVVHSEYVSPASPQVLTRWGHEVDMYDGSRDGPDLTATIKQLGLPPSTPVMQLPDHLRPANVSGCWPGLFARFPKSMVVTGDAERLTTEVKNLTRAMMRDGVEVESKWVKDAVHDVLMIPPGWWDEKIRDDVWKDVGNWCRNV</sequence>
<gene>
    <name evidence="4" type="ORF">CYLTODRAFT_424793</name>
</gene>
<feature type="region of interest" description="Disordered" evidence="2">
    <location>
        <begin position="360"/>
        <end position="403"/>
    </location>
</feature>
<protein>
    <submittedName>
        <fullName evidence="4">Alpha/beta-hydrolase</fullName>
    </submittedName>
</protein>
<dbReference type="GO" id="GO:0016787">
    <property type="term" value="F:hydrolase activity"/>
    <property type="evidence" value="ECO:0007669"/>
    <property type="project" value="UniProtKB-KW"/>
</dbReference>
<feature type="domain" description="Alpha/beta hydrolase fold-3" evidence="3">
    <location>
        <begin position="154"/>
        <end position="265"/>
    </location>
</feature>
<dbReference type="InterPro" id="IPR013094">
    <property type="entry name" value="AB_hydrolase_3"/>
</dbReference>
<dbReference type="InterPro" id="IPR029058">
    <property type="entry name" value="AB_hydrolase_fold"/>
</dbReference>
<proteinExistence type="predicted"/>
<name>A0A0D7B2S5_9AGAR</name>
<feature type="compositionally biased region" description="Basic and acidic residues" evidence="2">
    <location>
        <begin position="394"/>
        <end position="403"/>
    </location>
</feature>
<evidence type="ECO:0000256" key="1">
    <source>
        <dbReference type="ARBA" id="ARBA00022801"/>
    </source>
</evidence>
<reference evidence="4 5" key="1">
    <citation type="journal article" date="2015" name="Fungal Genet. Biol.">
        <title>Evolution of novel wood decay mechanisms in Agaricales revealed by the genome sequences of Fistulina hepatica and Cylindrobasidium torrendii.</title>
        <authorList>
            <person name="Floudas D."/>
            <person name="Held B.W."/>
            <person name="Riley R."/>
            <person name="Nagy L.G."/>
            <person name="Koehler G."/>
            <person name="Ransdell A.S."/>
            <person name="Younus H."/>
            <person name="Chow J."/>
            <person name="Chiniquy J."/>
            <person name="Lipzen A."/>
            <person name="Tritt A."/>
            <person name="Sun H."/>
            <person name="Haridas S."/>
            <person name="LaButti K."/>
            <person name="Ohm R.A."/>
            <person name="Kues U."/>
            <person name="Blanchette R.A."/>
            <person name="Grigoriev I.V."/>
            <person name="Minto R.E."/>
            <person name="Hibbett D.S."/>
        </authorList>
    </citation>
    <scope>NUCLEOTIDE SEQUENCE [LARGE SCALE GENOMIC DNA]</scope>
    <source>
        <strain evidence="4 5">FP15055 ss-10</strain>
    </source>
</reference>
<keyword evidence="5" id="KW-1185">Reference proteome</keyword>
<evidence type="ECO:0000259" key="3">
    <source>
        <dbReference type="Pfam" id="PF07859"/>
    </source>
</evidence>
<dbReference type="Gene3D" id="3.40.50.1820">
    <property type="entry name" value="alpha/beta hydrolase"/>
    <property type="match status" value="2"/>
</dbReference>
<dbReference type="STRING" id="1314674.A0A0D7B2S5"/>
<dbReference type="InterPro" id="IPR050300">
    <property type="entry name" value="GDXG_lipolytic_enzyme"/>
</dbReference>
<feature type="compositionally biased region" description="Low complexity" evidence="2">
    <location>
        <begin position="368"/>
        <end position="386"/>
    </location>
</feature>
<organism evidence="4 5">
    <name type="scientific">Cylindrobasidium torrendii FP15055 ss-10</name>
    <dbReference type="NCBI Taxonomy" id="1314674"/>
    <lineage>
        <taxon>Eukaryota</taxon>
        <taxon>Fungi</taxon>
        <taxon>Dikarya</taxon>
        <taxon>Basidiomycota</taxon>
        <taxon>Agaricomycotina</taxon>
        <taxon>Agaricomycetes</taxon>
        <taxon>Agaricomycetidae</taxon>
        <taxon>Agaricales</taxon>
        <taxon>Marasmiineae</taxon>
        <taxon>Physalacriaceae</taxon>
        <taxon>Cylindrobasidium</taxon>
    </lineage>
</organism>
<evidence type="ECO:0000313" key="4">
    <source>
        <dbReference type="EMBL" id="KIY64898.1"/>
    </source>
</evidence>
<dbReference type="PANTHER" id="PTHR48081">
    <property type="entry name" value="AB HYDROLASE SUPERFAMILY PROTEIN C4A8.06C"/>
    <property type="match status" value="1"/>
</dbReference>
<dbReference type="PANTHER" id="PTHR48081:SF8">
    <property type="entry name" value="ALPHA_BETA HYDROLASE FOLD-3 DOMAIN-CONTAINING PROTEIN-RELATED"/>
    <property type="match status" value="1"/>
</dbReference>
<dbReference type="SUPFAM" id="SSF53474">
    <property type="entry name" value="alpha/beta-Hydrolases"/>
    <property type="match status" value="1"/>
</dbReference>
<accession>A0A0D7B2S5</accession>
<evidence type="ECO:0000313" key="5">
    <source>
        <dbReference type="Proteomes" id="UP000054007"/>
    </source>
</evidence>
<evidence type="ECO:0000256" key="2">
    <source>
        <dbReference type="SAM" id="MobiDB-lite"/>
    </source>
</evidence>
<dbReference type="Proteomes" id="UP000054007">
    <property type="component" value="Unassembled WGS sequence"/>
</dbReference>
<dbReference type="AlphaFoldDB" id="A0A0D7B2S5"/>
<dbReference type="OrthoDB" id="2152029at2759"/>